<dbReference type="InterPro" id="IPR038377">
    <property type="entry name" value="Na/Glc_symporter_sf"/>
</dbReference>
<evidence type="ECO:0000256" key="3">
    <source>
        <dbReference type="ARBA" id="ARBA00022448"/>
    </source>
</evidence>
<evidence type="ECO:0000256" key="7">
    <source>
        <dbReference type="ARBA" id="ARBA00023053"/>
    </source>
</evidence>
<dbReference type="InterPro" id="IPR001734">
    <property type="entry name" value="Na/solute_symporter"/>
</dbReference>
<feature type="chain" id="PRO_5009315711" evidence="11">
    <location>
        <begin position="19"/>
        <end position="101"/>
    </location>
</feature>
<evidence type="ECO:0000313" key="13">
    <source>
        <dbReference type="WBParaSite" id="MhA1_Contig210.frz3.gene28"/>
    </source>
</evidence>
<keyword evidence="10" id="KW-0739">Sodium transport</keyword>
<keyword evidence="7" id="KW-0915">Sodium</keyword>
<sequence length="101" mass="10891">MITYIGFLMVAFFQGCDPVALKDVQTIDQLTILLANRIFEGIPGLPGLFLATIFSATLSTASSGINSLTAVLWEDFIKDSTFGKNLTNNQTSVLMKLISVG</sequence>
<evidence type="ECO:0000256" key="9">
    <source>
        <dbReference type="ARBA" id="ARBA00023136"/>
    </source>
</evidence>
<dbReference type="GO" id="GO:0005886">
    <property type="term" value="C:plasma membrane"/>
    <property type="evidence" value="ECO:0007669"/>
    <property type="project" value="UniProtKB-SubCell"/>
</dbReference>
<dbReference type="GO" id="GO:0015293">
    <property type="term" value="F:symporter activity"/>
    <property type="evidence" value="ECO:0007669"/>
    <property type="project" value="TreeGrafter"/>
</dbReference>
<dbReference type="InterPro" id="IPR051163">
    <property type="entry name" value="Sodium:Solute_Symporter_SSF"/>
</dbReference>
<dbReference type="PROSITE" id="PS50283">
    <property type="entry name" value="NA_SOLUT_SYMP_3"/>
    <property type="match status" value="1"/>
</dbReference>
<keyword evidence="12" id="KW-1185">Reference proteome</keyword>
<evidence type="ECO:0000256" key="1">
    <source>
        <dbReference type="ARBA" id="ARBA00004651"/>
    </source>
</evidence>
<dbReference type="AlphaFoldDB" id="A0A1I8BDY2"/>
<keyword evidence="3" id="KW-0813">Transport</keyword>
<keyword evidence="11" id="KW-0732">Signal</keyword>
<dbReference type="Proteomes" id="UP000095281">
    <property type="component" value="Unplaced"/>
</dbReference>
<keyword evidence="5" id="KW-0812">Transmembrane</keyword>
<evidence type="ECO:0000256" key="4">
    <source>
        <dbReference type="ARBA" id="ARBA00022475"/>
    </source>
</evidence>
<dbReference type="GO" id="GO:0006814">
    <property type="term" value="P:sodium ion transport"/>
    <property type="evidence" value="ECO:0007669"/>
    <property type="project" value="UniProtKB-KW"/>
</dbReference>
<keyword evidence="9" id="KW-0472">Membrane</keyword>
<protein>
    <submittedName>
        <fullName evidence="13">Sodium-coupled monocarboxylate transporter 2</fullName>
    </submittedName>
</protein>
<evidence type="ECO:0000256" key="11">
    <source>
        <dbReference type="SAM" id="SignalP"/>
    </source>
</evidence>
<dbReference type="WBParaSite" id="MhA1_Contig210.frz3.gene28">
    <property type="protein sequence ID" value="MhA1_Contig210.frz3.gene28"/>
    <property type="gene ID" value="MhA1_Contig210.frz3.gene28"/>
</dbReference>
<evidence type="ECO:0000256" key="10">
    <source>
        <dbReference type="ARBA" id="ARBA00023201"/>
    </source>
</evidence>
<evidence type="ECO:0000256" key="6">
    <source>
        <dbReference type="ARBA" id="ARBA00022989"/>
    </source>
</evidence>
<keyword evidence="8" id="KW-0406">Ion transport</keyword>
<feature type="signal peptide" evidence="11">
    <location>
        <begin position="1"/>
        <end position="18"/>
    </location>
</feature>
<evidence type="ECO:0000256" key="8">
    <source>
        <dbReference type="ARBA" id="ARBA00023065"/>
    </source>
</evidence>
<organism evidence="12 13">
    <name type="scientific">Meloidogyne hapla</name>
    <name type="common">Root-knot nematode worm</name>
    <dbReference type="NCBI Taxonomy" id="6305"/>
    <lineage>
        <taxon>Eukaryota</taxon>
        <taxon>Metazoa</taxon>
        <taxon>Ecdysozoa</taxon>
        <taxon>Nematoda</taxon>
        <taxon>Chromadorea</taxon>
        <taxon>Rhabditida</taxon>
        <taxon>Tylenchina</taxon>
        <taxon>Tylenchomorpha</taxon>
        <taxon>Tylenchoidea</taxon>
        <taxon>Meloidogynidae</taxon>
        <taxon>Meloidogyninae</taxon>
        <taxon>Meloidogyne</taxon>
    </lineage>
</organism>
<evidence type="ECO:0000313" key="12">
    <source>
        <dbReference type="Proteomes" id="UP000095281"/>
    </source>
</evidence>
<evidence type="ECO:0000256" key="5">
    <source>
        <dbReference type="ARBA" id="ARBA00022692"/>
    </source>
</evidence>
<dbReference type="PANTHER" id="PTHR42985:SF40">
    <property type="entry name" value="LD47995P-RELATED"/>
    <property type="match status" value="1"/>
</dbReference>
<comment type="similarity">
    <text evidence="2">Belongs to the sodium:solute symporter (SSF) (TC 2.A.21) family.</text>
</comment>
<evidence type="ECO:0000256" key="2">
    <source>
        <dbReference type="ARBA" id="ARBA00006434"/>
    </source>
</evidence>
<dbReference type="Gene3D" id="1.20.1730.10">
    <property type="entry name" value="Sodium/glucose cotransporter"/>
    <property type="match status" value="1"/>
</dbReference>
<dbReference type="PANTHER" id="PTHR42985">
    <property type="entry name" value="SODIUM-COUPLED MONOCARBOXYLATE TRANSPORTER"/>
    <property type="match status" value="1"/>
</dbReference>
<comment type="subcellular location">
    <subcellularLocation>
        <location evidence="1">Cell membrane</location>
        <topology evidence="1">Multi-pass membrane protein</topology>
    </subcellularLocation>
</comment>
<keyword evidence="4" id="KW-1003">Cell membrane</keyword>
<accession>A0A1I8BDY2</accession>
<reference evidence="13" key="1">
    <citation type="submission" date="2016-11" db="UniProtKB">
        <authorList>
            <consortium name="WormBaseParasite"/>
        </authorList>
    </citation>
    <scope>IDENTIFICATION</scope>
</reference>
<name>A0A1I8BDY2_MELHA</name>
<keyword evidence="6" id="KW-1133">Transmembrane helix</keyword>
<proteinExistence type="inferred from homology"/>